<comment type="caution">
    <text evidence="2">The sequence shown here is derived from an EMBL/GenBank/DDBJ whole genome shotgun (WGS) entry which is preliminary data.</text>
</comment>
<keyword evidence="1" id="KW-0472">Membrane</keyword>
<sequence length="64" mass="7268">MGDNKYSDSITKLRCSLCMSGQLVVVVADYLINHSFILEPVSKMFCVIWNIYGPLIFFLFGSKN</sequence>
<reference evidence="2 3" key="1">
    <citation type="journal article" date="2018" name="J. Allergy Clin. Immunol.">
        <title>High-quality assembly of Dermatophagoides pteronyssinus genome and transcriptome reveals a wide range of novel allergens.</title>
        <authorList>
            <person name="Liu X.Y."/>
            <person name="Yang K.Y."/>
            <person name="Wang M.Q."/>
            <person name="Kwok J.S."/>
            <person name="Zeng X."/>
            <person name="Yang Z."/>
            <person name="Xiao X.J."/>
            <person name="Lau C.P."/>
            <person name="Li Y."/>
            <person name="Huang Z.M."/>
            <person name="Ba J.G."/>
            <person name="Yim A.K."/>
            <person name="Ouyang C.Y."/>
            <person name="Ngai S.M."/>
            <person name="Chan T.F."/>
            <person name="Leung E.L."/>
            <person name="Liu L."/>
            <person name="Liu Z.G."/>
            <person name="Tsui S.K."/>
        </authorList>
    </citation>
    <scope>NUCLEOTIDE SEQUENCE [LARGE SCALE GENOMIC DNA]</scope>
    <source>
        <strain evidence="2">Derp</strain>
    </source>
</reference>
<proteinExistence type="predicted"/>
<feature type="transmembrane region" description="Helical" evidence="1">
    <location>
        <begin position="41"/>
        <end position="60"/>
    </location>
</feature>
<keyword evidence="1" id="KW-0812">Transmembrane</keyword>
<keyword evidence="3" id="KW-1185">Reference proteome</keyword>
<name>A0ABQ8ITD5_DERPT</name>
<reference evidence="2 3" key="2">
    <citation type="journal article" date="2022" name="Mol. Biol. Evol.">
        <title>Comparative Genomics Reveals Insights into the Divergent Evolution of Astigmatic Mites and Household Pest Adaptations.</title>
        <authorList>
            <person name="Xiong Q."/>
            <person name="Wan A.T."/>
            <person name="Liu X."/>
            <person name="Fung C.S."/>
            <person name="Xiao X."/>
            <person name="Malainual N."/>
            <person name="Hou J."/>
            <person name="Wang L."/>
            <person name="Wang M."/>
            <person name="Yang K.Y."/>
            <person name="Cui Y."/>
            <person name="Leung E.L."/>
            <person name="Nong W."/>
            <person name="Shin S.K."/>
            <person name="Au S.W."/>
            <person name="Jeong K.Y."/>
            <person name="Chew F.T."/>
            <person name="Hui J.H."/>
            <person name="Leung T.F."/>
            <person name="Tungtrongchitr A."/>
            <person name="Zhong N."/>
            <person name="Liu Z."/>
            <person name="Tsui S.K."/>
        </authorList>
    </citation>
    <scope>NUCLEOTIDE SEQUENCE [LARGE SCALE GENOMIC DNA]</scope>
    <source>
        <strain evidence="2">Derp</strain>
    </source>
</reference>
<feature type="non-terminal residue" evidence="2">
    <location>
        <position position="64"/>
    </location>
</feature>
<evidence type="ECO:0000256" key="1">
    <source>
        <dbReference type="SAM" id="Phobius"/>
    </source>
</evidence>
<dbReference type="Proteomes" id="UP000887458">
    <property type="component" value="Unassembled WGS sequence"/>
</dbReference>
<protein>
    <submittedName>
        <fullName evidence="2">Uncharacterized protein</fullName>
    </submittedName>
</protein>
<organism evidence="2 3">
    <name type="scientific">Dermatophagoides pteronyssinus</name>
    <name type="common">European house dust mite</name>
    <dbReference type="NCBI Taxonomy" id="6956"/>
    <lineage>
        <taxon>Eukaryota</taxon>
        <taxon>Metazoa</taxon>
        <taxon>Ecdysozoa</taxon>
        <taxon>Arthropoda</taxon>
        <taxon>Chelicerata</taxon>
        <taxon>Arachnida</taxon>
        <taxon>Acari</taxon>
        <taxon>Acariformes</taxon>
        <taxon>Sarcoptiformes</taxon>
        <taxon>Astigmata</taxon>
        <taxon>Psoroptidia</taxon>
        <taxon>Analgoidea</taxon>
        <taxon>Pyroglyphidae</taxon>
        <taxon>Dermatophagoidinae</taxon>
        <taxon>Dermatophagoides</taxon>
    </lineage>
</organism>
<gene>
    <name evidence="2" type="ORF">DERP_009260</name>
</gene>
<accession>A0ABQ8ITD5</accession>
<dbReference type="EMBL" id="NJHN03000120">
    <property type="protein sequence ID" value="KAH9413559.1"/>
    <property type="molecule type" value="Genomic_DNA"/>
</dbReference>
<keyword evidence="1" id="KW-1133">Transmembrane helix</keyword>
<evidence type="ECO:0000313" key="3">
    <source>
        <dbReference type="Proteomes" id="UP000887458"/>
    </source>
</evidence>
<evidence type="ECO:0000313" key="2">
    <source>
        <dbReference type="EMBL" id="KAH9413559.1"/>
    </source>
</evidence>